<dbReference type="InterPro" id="IPR024078">
    <property type="entry name" value="LmbE-like_dom_sf"/>
</dbReference>
<protein>
    <submittedName>
        <fullName evidence="1">PIG-L family deacetylase</fullName>
    </submittedName>
</protein>
<reference evidence="1" key="1">
    <citation type="submission" date="2021-03" db="EMBL/GenBank/DDBJ databases">
        <title>Proteiniclasticum marinus sp. nov., isolated from tidal flat sediment.</title>
        <authorList>
            <person name="Namirimu T."/>
            <person name="Yang J.-A."/>
            <person name="Yang S.-H."/>
            <person name="Kim Y.-J."/>
            <person name="Kwon K.K."/>
        </authorList>
    </citation>
    <scope>NUCLEOTIDE SEQUENCE</scope>
    <source>
        <strain evidence="1">SCR006</strain>
    </source>
</reference>
<comment type="caution">
    <text evidence="1">The sequence shown here is derived from an EMBL/GenBank/DDBJ whole genome shotgun (WGS) entry which is preliminary data.</text>
</comment>
<dbReference type="Gene3D" id="3.40.50.10320">
    <property type="entry name" value="LmbE-like"/>
    <property type="match status" value="1"/>
</dbReference>
<dbReference type="GO" id="GO:0016811">
    <property type="term" value="F:hydrolase activity, acting on carbon-nitrogen (but not peptide) bonds, in linear amides"/>
    <property type="evidence" value="ECO:0007669"/>
    <property type="project" value="TreeGrafter"/>
</dbReference>
<sequence>MSNKKLLVVSAHAADYVWRSGGTIAKYIEGGAEVHVVCLSFGIRGESNDLWKTPGRTYDEVKEIRRGETTKAANILGIQHFELWDQQDYPIRVTEELEDRLVRKIREVRPDIIITHDRFDIMNPDHNDVSAFVYRCAVMSNSNGVRIEGTTATKQMKIFGFEPHQTELSNYKPGSIVDITSVYDKKVAAMECFKAQSHLIEYYKQRAIMRGNHARRLSGNQSYKYAESFMNYYPAVGPELY</sequence>
<dbReference type="Proteomes" id="UP000664218">
    <property type="component" value="Unassembled WGS sequence"/>
</dbReference>
<proteinExistence type="predicted"/>
<name>A0A939KGS2_9CLOT</name>
<evidence type="ECO:0000313" key="2">
    <source>
        <dbReference type="Proteomes" id="UP000664218"/>
    </source>
</evidence>
<dbReference type="Pfam" id="PF02585">
    <property type="entry name" value="PIG-L"/>
    <property type="match status" value="1"/>
</dbReference>
<dbReference type="AlphaFoldDB" id="A0A939KGS2"/>
<keyword evidence="2" id="KW-1185">Reference proteome</keyword>
<dbReference type="PANTHER" id="PTHR12993:SF29">
    <property type="entry name" value="BLR3841 PROTEIN"/>
    <property type="match status" value="1"/>
</dbReference>
<gene>
    <name evidence="1" type="ORF">J3A84_12375</name>
</gene>
<dbReference type="RefSeq" id="WP_207600354.1">
    <property type="nucleotide sequence ID" value="NZ_JAFNJU010000010.1"/>
</dbReference>
<dbReference type="SUPFAM" id="SSF102588">
    <property type="entry name" value="LmbE-like"/>
    <property type="match status" value="1"/>
</dbReference>
<dbReference type="EMBL" id="JAFNJU010000010">
    <property type="protein sequence ID" value="MBO1265827.1"/>
    <property type="molecule type" value="Genomic_DNA"/>
</dbReference>
<accession>A0A939KGS2</accession>
<dbReference type="InterPro" id="IPR003737">
    <property type="entry name" value="GlcNAc_PI_deacetylase-related"/>
</dbReference>
<evidence type="ECO:0000313" key="1">
    <source>
        <dbReference type="EMBL" id="MBO1265827.1"/>
    </source>
</evidence>
<dbReference type="PANTHER" id="PTHR12993">
    <property type="entry name" value="N-ACETYLGLUCOSAMINYL-PHOSPHATIDYLINOSITOL DE-N-ACETYLASE-RELATED"/>
    <property type="match status" value="1"/>
</dbReference>
<organism evidence="1 2">
    <name type="scientific">Proteiniclasticum aestuarii</name>
    <dbReference type="NCBI Taxonomy" id="2817862"/>
    <lineage>
        <taxon>Bacteria</taxon>
        <taxon>Bacillati</taxon>
        <taxon>Bacillota</taxon>
        <taxon>Clostridia</taxon>
        <taxon>Eubacteriales</taxon>
        <taxon>Clostridiaceae</taxon>
        <taxon>Proteiniclasticum</taxon>
    </lineage>
</organism>